<sequence>MANYLAFESMTEGLENKVKQDLKFKTGNFLWKIKFNVPLDPKTVNNVNLYVTTMNMSPLKTAIRYNSIENEIEIEPIEPYAQDESYILNITTKVTSLSGKPLKSPVQVQFKIGE</sequence>
<dbReference type="Pfam" id="PF13205">
    <property type="entry name" value="Big_5"/>
    <property type="match status" value="1"/>
</dbReference>
<dbReference type="RefSeq" id="WP_022141859.1">
    <property type="nucleotide sequence ID" value="NZ_JACRSW010000030.1"/>
</dbReference>
<evidence type="ECO:0000313" key="3">
    <source>
        <dbReference type="EMBL" id="MBC8557627.1"/>
    </source>
</evidence>
<name>A0ABR7MUZ6_9FIRM</name>
<evidence type="ECO:0000256" key="1">
    <source>
        <dbReference type="ARBA" id="ARBA00022729"/>
    </source>
</evidence>
<keyword evidence="1" id="KW-0732">Signal</keyword>
<organism evidence="3 4">
    <name type="scientific">Jutongia hominis</name>
    <dbReference type="NCBI Taxonomy" id="2763664"/>
    <lineage>
        <taxon>Bacteria</taxon>
        <taxon>Bacillati</taxon>
        <taxon>Bacillota</taxon>
        <taxon>Clostridia</taxon>
        <taxon>Lachnospirales</taxon>
        <taxon>Lachnospiraceae</taxon>
        <taxon>Jutongia</taxon>
    </lineage>
</organism>
<comment type="caution">
    <text evidence="3">The sequence shown here is derived from an EMBL/GenBank/DDBJ whole genome shotgun (WGS) entry which is preliminary data.</text>
</comment>
<gene>
    <name evidence="3" type="ORF">H8700_07885</name>
</gene>
<dbReference type="InterPro" id="IPR014755">
    <property type="entry name" value="Cu-Rt/internalin_Ig-like"/>
</dbReference>
<dbReference type="InterPro" id="IPR032812">
    <property type="entry name" value="SbsA_Ig"/>
</dbReference>
<feature type="domain" description="SbsA Ig-like" evidence="2">
    <location>
        <begin position="32"/>
        <end position="111"/>
    </location>
</feature>
<dbReference type="Gene3D" id="2.60.40.1220">
    <property type="match status" value="1"/>
</dbReference>
<evidence type="ECO:0000259" key="2">
    <source>
        <dbReference type="Pfam" id="PF13205"/>
    </source>
</evidence>
<protein>
    <submittedName>
        <fullName evidence="3">Ig-like domain-containing protein</fullName>
    </submittedName>
</protein>
<dbReference type="Proteomes" id="UP000637513">
    <property type="component" value="Unassembled WGS sequence"/>
</dbReference>
<proteinExistence type="predicted"/>
<evidence type="ECO:0000313" key="4">
    <source>
        <dbReference type="Proteomes" id="UP000637513"/>
    </source>
</evidence>
<accession>A0ABR7MUZ6</accession>
<keyword evidence="4" id="KW-1185">Reference proteome</keyword>
<dbReference type="EMBL" id="JACRSW010000030">
    <property type="protein sequence ID" value="MBC8557627.1"/>
    <property type="molecule type" value="Genomic_DNA"/>
</dbReference>
<reference evidence="3 4" key="1">
    <citation type="submission" date="2020-08" db="EMBL/GenBank/DDBJ databases">
        <title>Genome public.</title>
        <authorList>
            <person name="Liu C."/>
            <person name="Sun Q."/>
        </authorList>
    </citation>
    <scope>NUCLEOTIDE SEQUENCE [LARGE SCALE GENOMIC DNA]</scope>
    <source>
        <strain evidence="3 4">BX3</strain>
    </source>
</reference>